<dbReference type="InterPro" id="IPR045540">
    <property type="entry name" value="YegS/DAGK_C"/>
</dbReference>
<dbReference type="SUPFAM" id="SSF111331">
    <property type="entry name" value="NAD kinase/diacylglycerol kinase-like"/>
    <property type="match status" value="1"/>
</dbReference>
<dbReference type="EMBL" id="CP019875">
    <property type="protein sequence ID" value="AQU86121.1"/>
    <property type="molecule type" value="Genomic_DNA"/>
</dbReference>
<name>A0A9N7CPA7_9PROT</name>
<dbReference type="PANTHER" id="PTHR12358:SF106">
    <property type="entry name" value="LIPID KINASE YEGS"/>
    <property type="match status" value="1"/>
</dbReference>
<evidence type="ECO:0000313" key="8">
    <source>
        <dbReference type="Proteomes" id="UP000189683"/>
    </source>
</evidence>
<keyword evidence="3 6" id="KW-0418">Kinase</keyword>
<keyword evidence="1" id="KW-0808">Transferase</keyword>
<gene>
    <name evidence="6" type="ORF">B0W47_00155</name>
    <name evidence="7" type="ORF">CDI09_03725</name>
</gene>
<feature type="domain" description="DAGKc" evidence="5">
    <location>
        <begin position="4"/>
        <end position="136"/>
    </location>
</feature>
<evidence type="ECO:0000259" key="5">
    <source>
        <dbReference type="PROSITE" id="PS50146"/>
    </source>
</evidence>
<dbReference type="OrthoDB" id="9815110at2"/>
<reference evidence="7 9" key="3">
    <citation type="submission" date="2017-06" db="EMBL/GenBank/DDBJ databases">
        <title>A draft genome sequence of Komagataeibacter nataicola LMG 1536.</title>
        <authorList>
            <person name="Skraban J."/>
            <person name="Cleenwerck I."/>
            <person name="Vandamme P."/>
            <person name="Trcek J."/>
        </authorList>
    </citation>
    <scope>NUCLEOTIDE SEQUENCE [LARGE SCALE GENOMIC DNA]</scope>
    <source>
        <strain evidence="7 9">LMG 1536</strain>
    </source>
</reference>
<dbReference type="GO" id="GO:0005886">
    <property type="term" value="C:plasma membrane"/>
    <property type="evidence" value="ECO:0007669"/>
    <property type="project" value="TreeGrafter"/>
</dbReference>
<dbReference type="Gene3D" id="2.60.200.40">
    <property type="match status" value="1"/>
</dbReference>
<reference evidence="8" key="1">
    <citation type="submission" date="2017-02" db="EMBL/GenBank/DDBJ databases">
        <title>zhang.</title>
        <authorList>
            <person name="Zhang H."/>
        </authorList>
    </citation>
    <scope>NUCLEOTIDE SEQUENCE [LARGE SCALE GENOMIC DNA]</scope>
    <source>
        <strain evidence="8">RZS01</strain>
    </source>
</reference>
<evidence type="ECO:0000256" key="3">
    <source>
        <dbReference type="ARBA" id="ARBA00022777"/>
    </source>
</evidence>
<dbReference type="KEGG" id="kna:B0W47_00155"/>
<dbReference type="SMART" id="SM00046">
    <property type="entry name" value="DAGKc"/>
    <property type="match status" value="1"/>
</dbReference>
<evidence type="ECO:0000313" key="7">
    <source>
        <dbReference type="EMBL" id="PYD67335.1"/>
    </source>
</evidence>
<dbReference type="Pfam" id="PF00781">
    <property type="entry name" value="DAGK_cat"/>
    <property type="match status" value="1"/>
</dbReference>
<dbReference type="InterPro" id="IPR016064">
    <property type="entry name" value="NAD/diacylglycerol_kinase_sf"/>
</dbReference>
<dbReference type="Pfam" id="PF19279">
    <property type="entry name" value="YegS_C"/>
    <property type="match status" value="1"/>
</dbReference>
<keyword evidence="2" id="KW-0547">Nucleotide-binding</keyword>
<reference evidence="6" key="2">
    <citation type="submission" date="2017-02" db="EMBL/GenBank/DDBJ databases">
        <authorList>
            <person name="Zhang H."/>
        </authorList>
    </citation>
    <scope>NUCLEOTIDE SEQUENCE</scope>
    <source>
        <strain evidence="6">RZS01</strain>
    </source>
</reference>
<dbReference type="PANTHER" id="PTHR12358">
    <property type="entry name" value="SPHINGOSINE KINASE"/>
    <property type="match status" value="1"/>
</dbReference>
<accession>A0A9N7CPA7</accession>
<dbReference type="GO" id="GO:0016301">
    <property type="term" value="F:kinase activity"/>
    <property type="evidence" value="ECO:0007669"/>
    <property type="project" value="UniProtKB-KW"/>
</dbReference>
<evidence type="ECO:0000256" key="2">
    <source>
        <dbReference type="ARBA" id="ARBA00022741"/>
    </source>
</evidence>
<dbReference type="PROSITE" id="PS50146">
    <property type="entry name" value="DAGK"/>
    <property type="match status" value="1"/>
</dbReference>
<dbReference type="EMBL" id="NIRT01000004">
    <property type="protein sequence ID" value="PYD67335.1"/>
    <property type="molecule type" value="Genomic_DNA"/>
</dbReference>
<dbReference type="Gene3D" id="3.40.50.10330">
    <property type="entry name" value="Probable inorganic polyphosphate/atp-NAD kinase, domain 1"/>
    <property type="match status" value="1"/>
</dbReference>
<dbReference type="InterPro" id="IPR050187">
    <property type="entry name" value="Lipid_Phosphate_FormReg"/>
</dbReference>
<dbReference type="InterPro" id="IPR017438">
    <property type="entry name" value="ATP-NAD_kinase_N"/>
</dbReference>
<dbReference type="GO" id="GO:0005524">
    <property type="term" value="F:ATP binding"/>
    <property type="evidence" value="ECO:0007669"/>
    <property type="project" value="UniProtKB-KW"/>
</dbReference>
<evidence type="ECO:0000256" key="1">
    <source>
        <dbReference type="ARBA" id="ARBA00022679"/>
    </source>
</evidence>
<keyword evidence="9" id="KW-1185">Reference proteome</keyword>
<dbReference type="AlphaFoldDB" id="A0A9N7CPA7"/>
<sequence>MTMTALRSVTIIVNPTAGRGRRRTDHATRLAGALRRAGVAVQVVHTRDRGHATALARAAVRHGGCSHIVATGGDGTVAEVARGLAGSDVVLAVLPVGTANVLARELDLPFDEDLLARSIIAGATTTVWPGVLHTAQGMSLFVQMAGVGFDAHVVHTVSPRLKQAVGRGAYVVSVLRALWRYRYPVLRVEVDGAVHEASSAIISKGALYAGRHVLAPASVQGEKAFSVVLFGKAGPWATLRYGLALLRGTLPRQKDVTILRATTVAIAAPAGLPVQSDGDAHGHTAIRAHISDQPIRIAICPRVR</sequence>
<evidence type="ECO:0000313" key="9">
    <source>
        <dbReference type="Proteomes" id="UP000247512"/>
    </source>
</evidence>
<evidence type="ECO:0000313" key="6">
    <source>
        <dbReference type="EMBL" id="AQU86121.1"/>
    </source>
</evidence>
<organism evidence="6 8">
    <name type="scientific">Komagataeibacter nataicola</name>
    <dbReference type="NCBI Taxonomy" id="265960"/>
    <lineage>
        <taxon>Bacteria</taxon>
        <taxon>Pseudomonadati</taxon>
        <taxon>Pseudomonadota</taxon>
        <taxon>Alphaproteobacteria</taxon>
        <taxon>Acetobacterales</taxon>
        <taxon>Acetobacteraceae</taxon>
        <taxon>Komagataeibacter</taxon>
    </lineage>
</organism>
<evidence type="ECO:0000256" key="4">
    <source>
        <dbReference type="ARBA" id="ARBA00022840"/>
    </source>
</evidence>
<dbReference type="InterPro" id="IPR001206">
    <property type="entry name" value="Diacylglycerol_kinase_cat_dom"/>
</dbReference>
<dbReference type="Proteomes" id="UP000189683">
    <property type="component" value="Chromosome"/>
</dbReference>
<keyword evidence="4" id="KW-0067">ATP-binding</keyword>
<protein>
    <submittedName>
        <fullName evidence="6">Diacylglycerol kinase</fullName>
    </submittedName>
</protein>
<dbReference type="Proteomes" id="UP000247512">
    <property type="component" value="Unassembled WGS sequence"/>
</dbReference>
<proteinExistence type="predicted"/>